<dbReference type="Proteomes" id="UP000562027">
    <property type="component" value="Unassembled WGS sequence"/>
</dbReference>
<evidence type="ECO:0000313" key="3">
    <source>
        <dbReference type="Proteomes" id="UP000562027"/>
    </source>
</evidence>
<dbReference type="EMBL" id="JACHLP010000004">
    <property type="protein sequence ID" value="MBB4843820.1"/>
    <property type="molecule type" value="Genomic_DNA"/>
</dbReference>
<keyword evidence="3" id="KW-1185">Reference proteome</keyword>
<protein>
    <recommendedName>
        <fullName evidence="4">Outer membrane beta-barrel porin/alpha-amylase</fullName>
    </recommendedName>
</protein>
<gene>
    <name evidence="2" type="ORF">HNP55_002343</name>
</gene>
<dbReference type="RefSeq" id="WP_184299428.1">
    <property type="nucleotide sequence ID" value="NZ_JACHLP010000004.1"/>
</dbReference>
<evidence type="ECO:0008006" key="4">
    <source>
        <dbReference type="Google" id="ProtNLM"/>
    </source>
</evidence>
<name>A0A840L6M7_9BURK</name>
<keyword evidence="1" id="KW-0732">Signal</keyword>
<comment type="caution">
    <text evidence="2">The sequence shown here is derived from an EMBL/GenBank/DDBJ whole genome shotgun (WGS) entry which is preliminary data.</text>
</comment>
<dbReference type="AlphaFoldDB" id="A0A840L6M7"/>
<reference evidence="2 3" key="1">
    <citation type="submission" date="2020-08" db="EMBL/GenBank/DDBJ databases">
        <title>Functional genomics of gut bacteria from endangered species of beetles.</title>
        <authorList>
            <person name="Carlos-Shanley C."/>
        </authorList>
    </citation>
    <scope>NUCLEOTIDE SEQUENCE [LARGE SCALE GENOMIC DNA]</scope>
    <source>
        <strain evidence="2 3">S00239</strain>
    </source>
</reference>
<evidence type="ECO:0000256" key="1">
    <source>
        <dbReference type="SAM" id="SignalP"/>
    </source>
</evidence>
<evidence type="ECO:0000313" key="2">
    <source>
        <dbReference type="EMBL" id="MBB4843820.1"/>
    </source>
</evidence>
<feature type="signal peptide" evidence="1">
    <location>
        <begin position="1"/>
        <end position="30"/>
    </location>
</feature>
<feature type="chain" id="PRO_5032684351" description="Outer membrane beta-barrel porin/alpha-amylase" evidence="1">
    <location>
        <begin position="31"/>
        <end position="275"/>
    </location>
</feature>
<organism evidence="2 3">
    <name type="scientific">Roseateles oligotrophus</name>
    <dbReference type="NCBI Taxonomy" id="1769250"/>
    <lineage>
        <taxon>Bacteria</taxon>
        <taxon>Pseudomonadati</taxon>
        <taxon>Pseudomonadota</taxon>
        <taxon>Betaproteobacteria</taxon>
        <taxon>Burkholderiales</taxon>
        <taxon>Sphaerotilaceae</taxon>
        <taxon>Roseateles</taxon>
    </lineage>
</organism>
<sequence length="275" mass="29669">MLSSSSKAMGLRWGARALLPLLLLPALARAQSADDLAKATANPIADLVSLPLQSNWDRKIGVEGGTQYTLNVQPVIPVRLGEDWNLITRSILPLQRQPALQAGQGDAWGLGDVVASQFFSPRNSGAMVWGLGPVFMLPTASKDRLGTGKWSLGPTGVMLVQSGPWTYGGLANHLVSVGGDSARSRVRATFLNPFVSYRMGQGWSATFAPEYSYNWEAASGQRETLPLIFLIAKVSTLGQQPISLSLGYKHYVKAPNEQLDNGFRLVLSFLFPKGS</sequence>
<accession>A0A840L6M7</accession>
<proteinExistence type="predicted"/>